<evidence type="ECO:0000313" key="1">
    <source>
        <dbReference type="EMBL" id="RZS58719.1"/>
    </source>
</evidence>
<comment type="caution">
    <text evidence="1">The sequence shown here is derived from an EMBL/GenBank/DDBJ whole genome shotgun (WGS) entry which is preliminary data.</text>
</comment>
<dbReference type="RefSeq" id="WP_165396712.1">
    <property type="nucleotide sequence ID" value="NZ_SGWV01000007.1"/>
</dbReference>
<keyword evidence="2" id="KW-1185">Reference proteome</keyword>
<reference evidence="1 2" key="1">
    <citation type="submission" date="2019-02" db="EMBL/GenBank/DDBJ databases">
        <title>Genomic Encyclopedia of Type Strains, Phase IV (KMG-IV): sequencing the most valuable type-strain genomes for metagenomic binning, comparative biology and taxonomic classification.</title>
        <authorList>
            <person name="Goeker M."/>
        </authorList>
    </citation>
    <scope>NUCLEOTIDE SEQUENCE [LARGE SCALE GENOMIC DNA]</scope>
    <source>
        <strain evidence="1 2">DSM 10617</strain>
    </source>
</reference>
<protein>
    <recommendedName>
        <fullName evidence="3">Type IV pilus assembly protein PilW</fullName>
    </recommendedName>
</protein>
<organism evidence="1 2">
    <name type="scientific">Sphaerotilus mobilis</name>
    <dbReference type="NCBI Taxonomy" id="47994"/>
    <lineage>
        <taxon>Bacteria</taxon>
        <taxon>Pseudomonadati</taxon>
        <taxon>Pseudomonadota</taxon>
        <taxon>Betaproteobacteria</taxon>
        <taxon>Burkholderiales</taxon>
        <taxon>Sphaerotilaceae</taxon>
        <taxon>Sphaerotilus</taxon>
    </lineage>
</organism>
<proteinExistence type="predicted"/>
<name>A0A4Q7LXI6_9BURK</name>
<sequence>MAGGLTLVELLVALAVGLLIVGGAASLLLAQLDQQRQRLADARLTLALHVVADLAVRELRRSGHWGRADDAWPAHDEPDATRPANPHAALLPPAPASSEAVTTTALPAWSYGRASTDHPDLREDHARDHDETGALRLNGSTHAIDLRQSGPQLLPGSGDNWQALSDPQRLRLSSWRVTRRDHVIDLLATCPTTRCPSGDPQCPPQRVIRLLQLDLAGQDPTDPTEPARTRQLSRQVRVRNDELRGHCPP</sequence>
<accession>A0A4Q7LXI6</accession>
<evidence type="ECO:0000313" key="2">
    <source>
        <dbReference type="Proteomes" id="UP000293433"/>
    </source>
</evidence>
<dbReference type="EMBL" id="SGWV01000007">
    <property type="protein sequence ID" value="RZS58719.1"/>
    <property type="molecule type" value="Genomic_DNA"/>
</dbReference>
<gene>
    <name evidence="1" type="ORF">EV685_1017</name>
</gene>
<dbReference type="AlphaFoldDB" id="A0A4Q7LXI6"/>
<evidence type="ECO:0008006" key="3">
    <source>
        <dbReference type="Google" id="ProtNLM"/>
    </source>
</evidence>
<dbReference type="Proteomes" id="UP000293433">
    <property type="component" value="Unassembled WGS sequence"/>
</dbReference>